<dbReference type="EMBL" id="AXUP01000048">
    <property type="protein sequence ID" value="ESW40587.1"/>
    <property type="molecule type" value="Genomic_DNA"/>
</dbReference>
<feature type="transmembrane region" description="Helical" evidence="4">
    <location>
        <begin position="178"/>
        <end position="195"/>
    </location>
</feature>
<keyword evidence="2 4" id="KW-1133">Transmembrane helix</keyword>
<dbReference type="Pfam" id="PF07690">
    <property type="entry name" value="MFS_1"/>
    <property type="match status" value="1"/>
</dbReference>
<dbReference type="InterPro" id="IPR036259">
    <property type="entry name" value="MFS_trans_sf"/>
</dbReference>
<dbReference type="PROSITE" id="PS50850">
    <property type="entry name" value="MFS"/>
    <property type="match status" value="1"/>
</dbReference>
<evidence type="ECO:0000256" key="1">
    <source>
        <dbReference type="ARBA" id="ARBA00022692"/>
    </source>
</evidence>
<proteinExistence type="predicted"/>
<keyword evidence="3 4" id="KW-0472">Membrane</keyword>
<feature type="transmembrane region" description="Helical" evidence="4">
    <location>
        <begin position="90"/>
        <end position="108"/>
    </location>
</feature>
<dbReference type="InterPro" id="IPR011701">
    <property type="entry name" value="MFS"/>
</dbReference>
<feature type="transmembrane region" description="Helical" evidence="4">
    <location>
        <begin position="264"/>
        <end position="283"/>
    </location>
</feature>
<evidence type="ECO:0000256" key="4">
    <source>
        <dbReference type="SAM" id="Phobius"/>
    </source>
</evidence>
<feature type="transmembrane region" description="Helical" evidence="4">
    <location>
        <begin position="227"/>
        <end position="244"/>
    </location>
</feature>
<dbReference type="Proteomes" id="UP000018511">
    <property type="component" value="Unassembled WGS sequence"/>
</dbReference>
<feature type="transmembrane region" description="Helical" evidence="4">
    <location>
        <begin position="292"/>
        <end position="310"/>
    </location>
</feature>
<feature type="domain" description="Major facilitator superfamily (MFS) profile" evidence="5">
    <location>
        <begin position="25"/>
        <end position="405"/>
    </location>
</feature>
<feature type="transmembrane region" description="Helical" evidence="4">
    <location>
        <begin position="57"/>
        <end position="78"/>
    </location>
</feature>
<feature type="transmembrane region" description="Helical" evidence="4">
    <location>
        <begin position="154"/>
        <end position="172"/>
    </location>
</feature>
<organism evidence="6 7">
    <name type="scientific">Pseudomonas taiwanensis SJ9</name>
    <dbReference type="NCBI Taxonomy" id="1388762"/>
    <lineage>
        <taxon>Bacteria</taxon>
        <taxon>Pseudomonadati</taxon>
        <taxon>Pseudomonadota</taxon>
        <taxon>Gammaproteobacteria</taxon>
        <taxon>Pseudomonadales</taxon>
        <taxon>Pseudomonadaceae</taxon>
        <taxon>Pseudomonas</taxon>
    </lineage>
</organism>
<sequence length="405" mass="43153">MLAPGKTEQQGCVMLAAIKRYPHSVRLLLGTTFTLTVARALTLPYLVVYLADNFQLPISQIGLLIGGALIIASLLSLYGGHLVDTLRNHTLVSASTLLFALAFVGAVASNSALLFFICLVLINLALAVVDIAAKAGFCALLPVEERAEVFAIKYTLSNVGYAAGPLLGVAMLELNDHMPFIASALLGLGMCLTYWRLGDRGLQASVPDKPGVGFGQVALGLARDRRLICFTLGGVLSAVVFGQFTAYLSQYLVVTSSPAEAARLIGYLVTTNAVTVIALQYLIGRRISRQRLMPWLLAGMGLFIAGLLGFALAGSALAWCLAMLVFTLGEIIVIPAEYMFIDLIAPEHLRGVYYGAQNLSNLGAALGPVMVGFALVHLWPGAIFYLLVLSVILAGVFYWLGTRKG</sequence>
<dbReference type="SUPFAM" id="SSF103473">
    <property type="entry name" value="MFS general substrate transporter"/>
    <property type="match status" value="1"/>
</dbReference>
<dbReference type="GO" id="GO:0022857">
    <property type="term" value="F:transmembrane transporter activity"/>
    <property type="evidence" value="ECO:0007669"/>
    <property type="project" value="InterPro"/>
</dbReference>
<evidence type="ECO:0000313" key="6">
    <source>
        <dbReference type="EMBL" id="ESW40587.1"/>
    </source>
</evidence>
<evidence type="ECO:0000259" key="5">
    <source>
        <dbReference type="PROSITE" id="PS50850"/>
    </source>
</evidence>
<evidence type="ECO:0000256" key="3">
    <source>
        <dbReference type="ARBA" id="ARBA00023136"/>
    </source>
</evidence>
<dbReference type="InterPro" id="IPR020846">
    <property type="entry name" value="MFS_dom"/>
</dbReference>
<protein>
    <submittedName>
        <fullName evidence="6">MFS transporter</fullName>
    </submittedName>
</protein>
<feature type="transmembrane region" description="Helical" evidence="4">
    <location>
        <begin position="352"/>
        <end position="376"/>
    </location>
</feature>
<keyword evidence="1 4" id="KW-0812">Transmembrane</keyword>
<name>V7DDZ4_9PSED</name>
<dbReference type="PANTHER" id="PTHR23546:SF1">
    <property type="entry name" value="MEMBRANE PROTEIN"/>
    <property type="match status" value="1"/>
</dbReference>
<dbReference type="AlphaFoldDB" id="V7DDZ4"/>
<evidence type="ECO:0000256" key="2">
    <source>
        <dbReference type="ARBA" id="ARBA00022989"/>
    </source>
</evidence>
<dbReference type="Gene3D" id="1.20.1250.20">
    <property type="entry name" value="MFS general substrate transporter like domains"/>
    <property type="match status" value="1"/>
</dbReference>
<gene>
    <name evidence="6" type="ORF">O164_05380</name>
</gene>
<reference evidence="6 7" key="1">
    <citation type="submission" date="2013-10" db="EMBL/GenBank/DDBJ databases">
        <title>Whole Genome Shotgun Sequence of Pseudomonas taiwanensis SJ9.</title>
        <authorList>
            <person name="Hong S.-J."/>
            <person name="Shin J.-H."/>
        </authorList>
    </citation>
    <scope>NUCLEOTIDE SEQUENCE [LARGE SCALE GENOMIC DNA]</scope>
    <source>
        <strain evidence="6 7">SJ9</strain>
    </source>
</reference>
<accession>V7DDZ4</accession>
<dbReference type="PATRIC" id="fig|1388762.3.peg.1080"/>
<feature type="transmembrane region" description="Helical" evidence="4">
    <location>
        <begin position="382"/>
        <end position="400"/>
    </location>
</feature>
<feature type="transmembrane region" description="Helical" evidence="4">
    <location>
        <begin position="27"/>
        <end position="51"/>
    </location>
</feature>
<dbReference type="PANTHER" id="PTHR23546">
    <property type="entry name" value="TRANSPORT PROTEIN"/>
    <property type="match status" value="1"/>
</dbReference>
<evidence type="ECO:0000313" key="7">
    <source>
        <dbReference type="Proteomes" id="UP000018511"/>
    </source>
</evidence>
<feature type="transmembrane region" description="Helical" evidence="4">
    <location>
        <begin position="114"/>
        <end position="133"/>
    </location>
</feature>
<comment type="caution">
    <text evidence="6">The sequence shown here is derived from an EMBL/GenBank/DDBJ whole genome shotgun (WGS) entry which is preliminary data.</text>
</comment>
<feature type="transmembrane region" description="Helical" evidence="4">
    <location>
        <begin position="316"/>
        <end position="340"/>
    </location>
</feature>